<evidence type="ECO:0000313" key="5">
    <source>
        <dbReference type="Proteomes" id="UP000001038"/>
    </source>
</evidence>
<keyword evidence="1" id="KW-0812">Transmembrane</keyword>
<dbReference type="SUPFAM" id="SSF49265">
    <property type="entry name" value="Fibronectin type III"/>
    <property type="match status" value="1"/>
</dbReference>
<dbReference type="GeneTree" id="ENSGT00940000170012"/>
<evidence type="ECO:0000313" key="4">
    <source>
        <dbReference type="Ensembl" id="ENSORLP00000036723.1"/>
    </source>
</evidence>
<keyword evidence="2" id="KW-0732">Signal</keyword>
<keyword evidence="1" id="KW-0472">Membrane</keyword>
<evidence type="ECO:0000256" key="2">
    <source>
        <dbReference type="SAM" id="SignalP"/>
    </source>
</evidence>
<gene>
    <name evidence="3" type="primary">LOC111948663</name>
    <name evidence="4" type="synonym">LOC101156519</name>
</gene>
<dbReference type="Proteomes" id="UP000001038">
    <property type="component" value="Chromosome 14"/>
</dbReference>
<dbReference type="Ensembl" id="ENSORLT00000039608.1">
    <property type="protein sequence ID" value="ENSORLP00000036723.1"/>
    <property type="gene ID" value="ENSORLG00000022326.1"/>
</dbReference>
<evidence type="ECO:0000313" key="3">
    <source>
        <dbReference type="Ensembl" id="ENSORLP00000033653.1"/>
    </source>
</evidence>
<name>A0A3B3HP38_ORYLA</name>
<dbReference type="Ensembl" id="ENSORLT00000036329.1">
    <property type="protein sequence ID" value="ENSORLP00000033653.1"/>
    <property type="gene ID" value="ENSORLG00000028965.1"/>
</dbReference>
<proteinExistence type="predicted"/>
<evidence type="ECO:0000256" key="1">
    <source>
        <dbReference type="SAM" id="Phobius"/>
    </source>
</evidence>
<keyword evidence="5" id="KW-1185">Reference proteome</keyword>
<accession>A0A3B3HP38</accession>
<dbReference type="Bgee" id="ENSORLG00000022326">
    <property type="expression patterns" value="Expressed in muscle tissue and 9 other cell types or tissues"/>
</dbReference>
<dbReference type="AlphaFoldDB" id="A0A3B3HP38"/>
<feature type="transmembrane region" description="Helical" evidence="1">
    <location>
        <begin position="177"/>
        <end position="201"/>
    </location>
</feature>
<dbReference type="STRING" id="8090.ENSORLP00000033653"/>
<reference evidence="3" key="2">
    <citation type="submission" date="2025-05" db="UniProtKB">
        <authorList>
            <consortium name="Ensembl"/>
        </authorList>
    </citation>
    <scope>IDENTIFICATION</scope>
    <source>
        <strain evidence="3">Hd-rR</strain>
    </source>
</reference>
<feature type="signal peptide" evidence="2">
    <location>
        <begin position="1"/>
        <end position="19"/>
    </location>
</feature>
<sequence>MRNLCFLVIISGLLPLRGSSPLPTMSGVPEDHSRLITEDYNNLEEETSAPASTHGRSSQLCDYNPCREDQISCEELRSTGCLCPWFTEEDEVPEAPTLKTVSWNGSEVVVRWCAPNSHVKAYVVTVGGQEKQELGWDKRSSAVDGIRRKAEVCVVARNDAGDSQGSCMVYQPTDSSLLLTAGLIGGGLGFLLLLLLAVLLWRSRRQKRQEAHVSMRNTDGRH</sequence>
<keyword evidence="1" id="KW-1133">Transmembrane helix</keyword>
<reference evidence="3 5" key="1">
    <citation type="journal article" date="2007" name="Nature">
        <title>The medaka draft genome and insights into vertebrate genome evolution.</title>
        <authorList>
            <person name="Kasahara M."/>
            <person name="Naruse K."/>
            <person name="Sasaki S."/>
            <person name="Nakatani Y."/>
            <person name="Qu W."/>
            <person name="Ahsan B."/>
            <person name="Yamada T."/>
            <person name="Nagayasu Y."/>
            <person name="Doi K."/>
            <person name="Kasai Y."/>
            <person name="Jindo T."/>
            <person name="Kobayashi D."/>
            <person name="Shimada A."/>
            <person name="Toyoda A."/>
            <person name="Kuroki Y."/>
            <person name="Fujiyama A."/>
            <person name="Sasaki T."/>
            <person name="Shimizu A."/>
            <person name="Asakawa S."/>
            <person name="Shimizu N."/>
            <person name="Hashimoto S."/>
            <person name="Yang J."/>
            <person name="Lee Y."/>
            <person name="Matsushima K."/>
            <person name="Sugano S."/>
            <person name="Sakaizumi M."/>
            <person name="Narita T."/>
            <person name="Ohishi K."/>
            <person name="Haga S."/>
            <person name="Ohta F."/>
            <person name="Nomoto H."/>
            <person name="Nogata K."/>
            <person name="Morishita T."/>
            <person name="Endo T."/>
            <person name="Shin-I T."/>
            <person name="Takeda H."/>
            <person name="Morishita S."/>
            <person name="Kohara Y."/>
        </authorList>
    </citation>
    <scope>NUCLEOTIDE SEQUENCE [LARGE SCALE GENOMIC DNA]</scope>
    <source>
        <strain evidence="3 5">Hd-rR</strain>
    </source>
</reference>
<dbReference type="InterPro" id="IPR036116">
    <property type="entry name" value="FN3_sf"/>
</dbReference>
<protein>
    <submittedName>
        <fullName evidence="3">Uncharacterized protein</fullName>
    </submittedName>
</protein>
<feature type="chain" id="PRO_5044589151" evidence="2">
    <location>
        <begin position="20"/>
        <end position="222"/>
    </location>
</feature>
<organism evidence="3 5">
    <name type="scientific">Oryzias latipes</name>
    <name type="common">Japanese rice fish</name>
    <name type="synonym">Japanese killifish</name>
    <dbReference type="NCBI Taxonomy" id="8090"/>
    <lineage>
        <taxon>Eukaryota</taxon>
        <taxon>Metazoa</taxon>
        <taxon>Chordata</taxon>
        <taxon>Craniata</taxon>
        <taxon>Vertebrata</taxon>
        <taxon>Euteleostomi</taxon>
        <taxon>Actinopterygii</taxon>
        <taxon>Neopterygii</taxon>
        <taxon>Teleostei</taxon>
        <taxon>Neoteleostei</taxon>
        <taxon>Acanthomorphata</taxon>
        <taxon>Ovalentaria</taxon>
        <taxon>Atherinomorphae</taxon>
        <taxon>Beloniformes</taxon>
        <taxon>Adrianichthyidae</taxon>
        <taxon>Oryziinae</taxon>
        <taxon>Oryzias</taxon>
    </lineage>
</organism>